<dbReference type="FunFam" id="3.40.50.620:FF:000062">
    <property type="entry name" value="Arginine--tRNA ligase"/>
    <property type="match status" value="1"/>
</dbReference>
<dbReference type="EMBL" id="SDLP01000005">
    <property type="protein sequence ID" value="TDL06411.1"/>
    <property type="molecule type" value="Genomic_DNA"/>
</dbReference>
<dbReference type="InterPro" id="IPR035684">
    <property type="entry name" value="ArgRS_core"/>
</dbReference>
<evidence type="ECO:0000313" key="16">
    <source>
        <dbReference type="Proteomes" id="UP000294952"/>
    </source>
</evidence>
<keyword evidence="5 11" id="KW-0436">Ligase</keyword>
<dbReference type="InterPro" id="IPR001278">
    <property type="entry name" value="Arg-tRNA-ligase"/>
</dbReference>
<dbReference type="PANTHER" id="PTHR11956:SF5">
    <property type="entry name" value="ARGININE--TRNA LIGASE, CYTOPLASMIC"/>
    <property type="match status" value="1"/>
</dbReference>
<feature type="domain" description="Arginyl tRNA synthetase N-terminal" evidence="14">
    <location>
        <begin position="4"/>
        <end position="93"/>
    </location>
</feature>
<dbReference type="SUPFAM" id="SSF47323">
    <property type="entry name" value="Anticodon-binding domain of a subclass of class I aminoacyl-tRNA synthetases"/>
    <property type="match status" value="1"/>
</dbReference>
<keyword evidence="8 11" id="KW-0648">Protein biosynthesis</keyword>
<evidence type="ECO:0000256" key="6">
    <source>
        <dbReference type="ARBA" id="ARBA00022741"/>
    </source>
</evidence>
<dbReference type="SMART" id="SM00836">
    <property type="entry name" value="DALR_1"/>
    <property type="match status" value="1"/>
</dbReference>
<dbReference type="InterPro" id="IPR014729">
    <property type="entry name" value="Rossmann-like_a/b/a_fold"/>
</dbReference>
<dbReference type="AlphaFoldDB" id="A0A4R5X4G6"/>
<evidence type="ECO:0000256" key="12">
    <source>
        <dbReference type="RuleBase" id="RU363038"/>
    </source>
</evidence>
<evidence type="ECO:0000259" key="13">
    <source>
        <dbReference type="SMART" id="SM00836"/>
    </source>
</evidence>
<feature type="domain" description="DALR anticodon binding" evidence="13">
    <location>
        <begin position="429"/>
        <end position="550"/>
    </location>
</feature>
<dbReference type="Pfam" id="PF03485">
    <property type="entry name" value="Arg_tRNA_synt_N"/>
    <property type="match status" value="1"/>
</dbReference>
<dbReference type="GO" id="GO:0005524">
    <property type="term" value="F:ATP binding"/>
    <property type="evidence" value="ECO:0007669"/>
    <property type="project" value="UniProtKB-UniRule"/>
</dbReference>
<dbReference type="CDD" id="cd07956">
    <property type="entry name" value="Anticodon_Ia_Arg"/>
    <property type="match status" value="1"/>
</dbReference>
<organism evidence="15 16">
    <name type="scientific">Mycolicibacterium obuense</name>
    <dbReference type="NCBI Taxonomy" id="1807"/>
    <lineage>
        <taxon>Bacteria</taxon>
        <taxon>Bacillati</taxon>
        <taxon>Actinomycetota</taxon>
        <taxon>Actinomycetes</taxon>
        <taxon>Mycobacteriales</taxon>
        <taxon>Mycobacteriaceae</taxon>
        <taxon>Mycolicibacterium</taxon>
    </lineage>
</organism>
<dbReference type="GO" id="GO:0006420">
    <property type="term" value="P:arginyl-tRNA aminoacylation"/>
    <property type="evidence" value="ECO:0007669"/>
    <property type="project" value="UniProtKB-UniRule"/>
</dbReference>
<keyword evidence="7 11" id="KW-0067">ATP-binding</keyword>
<dbReference type="HAMAP" id="MF_00123">
    <property type="entry name" value="Arg_tRNA_synth"/>
    <property type="match status" value="1"/>
</dbReference>
<sequence>MTPADLAELLRSTAAAVLDTHGLDSSALPATVTVERPRNPEHGDYATNLALQLGKKVGANPRELAGWLAAALIEQPGIAAADVAGPGFVNLRIEAAAQNVLVKDVITAGAGFGTSTQLGGRRVNLEFVSANPTGPIHIGGTRWAAVGDALGRLLTTQGAEVVREYYFNDHGAQIDRFTNSLIAAAKGEPTPEDGYAGSYIGDIAAQVLSKEPDALGLPDEQMRETFRAIGVNLMFDHIKASLHDFGTDFDIYTHEDSMHTSGRVDQAIAKLRETGAIYEKDGATWLRTTDYGDDKDRVVIKSDGNPAYIAGDLAYFLDKRQRGFDLCIYMLGADHHGYIARLKAAAAALGDDPDTVEVLIGQMVNLVRDGQPLRMSKRAGTVITLDDLVEAIGVDAARYALIRSSVDTPIDIDLELWSSASAENPVYYVQYAHARLSALARNAADLGIGPDTAHLDLLTHDKEGTLIRNIGEFPRVLATAAALREPHRVSRYLEDLAGDYHRFYDSCRVLPQGDEEPGDLNAARLALCAATRQVIANGLTILGVSAPERM</sequence>
<comment type="subcellular location">
    <subcellularLocation>
        <location evidence="1 11">Cytoplasm</location>
    </subcellularLocation>
</comment>
<evidence type="ECO:0000256" key="11">
    <source>
        <dbReference type="HAMAP-Rule" id="MF_00123"/>
    </source>
</evidence>
<evidence type="ECO:0000313" key="15">
    <source>
        <dbReference type="EMBL" id="TDL06411.1"/>
    </source>
</evidence>
<dbReference type="GO" id="GO:0005737">
    <property type="term" value="C:cytoplasm"/>
    <property type="evidence" value="ECO:0007669"/>
    <property type="project" value="UniProtKB-SubCell"/>
</dbReference>
<evidence type="ECO:0000256" key="4">
    <source>
        <dbReference type="ARBA" id="ARBA00022490"/>
    </source>
</evidence>
<dbReference type="InterPro" id="IPR008909">
    <property type="entry name" value="DALR_anticod-bd"/>
</dbReference>
<protein>
    <recommendedName>
        <fullName evidence="11">Arginine--tRNA ligase</fullName>
        <ecNumber evidence="11">6.1.1.19</ecNumber>
    </recommendedName>
    <alternativeName>
        <fullName evidence="11">Arginyl-tRNA synthetase</fullName>
        <shortName evidence="11">ArgRS</shortName>
    </alternativeName>
</protein>
<dbReference type="Gene3D" id="3.40.50.620">
    <property type="entry name" value="HUPs"/>
    <property type="match status" value="1"/>
</dbReference>
<dbReference type="NCBIfam" id="TIGR00456">
    <property type="entry name" value="argS"/>
    <property type="match status" value="1"/>
</dbReference>
<proteinExistence type="inferred from homology"/>
<dbReference type="RefSeq" id="WP_133414174.1">
    <property type="nucleotide sequence ID" value="NZ_SDLP01000005.1"/>
</dbReference>
<comment type="caution">
    <text evidence="15">The sequence shown here is derived from an EMBL/GenBank/DDBJ whole genome shotgun (WGS) entry which is preliminary data.</text>
</comment>
<keyword evidence="6 11" id="KW-0547">Nucleotide-binding</keyword>
<evidence type="ECO:0000256" key="2">
    <source>
        <dbReference type="ARBA" id="ARBA00005594"/>
    </source>
</evidence>
<comment type="similarity">
    <text evidence="2 11 12">Belongs to the class-I aminoacyl-tRNA synthetase family.</text>
</comment>
<dbReference type="Gene3D" id="1.10.730.10">
    <property type="entry name" value="Isoleucyl-tRNA Synthetase, Domain 1"/>
    <property type="match status" value="1"/>
</dbReference>
<evidence type="ECO:0000259" key="14">
    <source>
        <dbReference type="SMART" id="SM01016"/>
    </source>
</evidence>
<dbReference type="Pfam" id="PF05746">
    <property type="entry name" value="DALR_1"/>
    <property type="match status" value="1"/>
</dbReference>
<evidence type="ECO:0000256" key="9">
    <source>
        <dbReference type="ARBA" id="ARBA00023146"/>
    </source>
</evidence>
<dbReference type="InterPro" id="IPR036695">
    <property type="entry name" value="Arg-tRNA-synth_N_sf"/>
</dbReference>
<keyword evidence="9 11" id="KW-0030">Aminoacyl-tRNA synthetase</keyword>
<dbReference type="PRINTS" id="PR01038">
    <property type="entry name" value="TRNASYNTHARG"/>
</dbReference>
<evidence type="ECO:0000256" key="3">
    <source>
        <dbReference type="ARBA" id="ARBA00011245"/>
    </source>
</evidence>
<dbReference type="FunFam" id="1.10.730.10:FF:000008">
    <property type="entry name" value="Arginine--tRNA ligase"/>
    <property type="match status" value="1"/>
</dbReference>
<dbReference type="SUPFAM" id="SSF55190">
    <property type="entry name" value="Arginyl-tRNA synthetase (ArgRS), N-terminal 'additional' domain"/>
    <property type="match status" value="1"/>
</dbReference>
<dbReference type="PANTHER" id="PTHR11956">
    <property type="entry name" value="ARGINYL-TRNA SYNTHETASE"/>
    <property type="match status" value="1"/>
</dbReference>
<dbReference type="InterPro" id="IPR001412">
    <property type="entry name" value="aa-tRNA-synth_I_CS"/>
</dbReference>
<dbReference type="InterPro" id="IPR009080">
    <property type="entry name" value="tRNAsynth_Ia_anticodon-bd"/>
</dbReference>
<dbReference type="EC" id="6.1.1.19" evidence="11"/>
<dbReference type="GO" id="GO:0004814">
    <property type="term" value="F:arginine-tRNA ligase activity"/>
    <property type="evidence" value="ECO:0007669"/>
    <property type="project" value="UniProtKB-UniRule"/>
</dbReference>
<dbReference type="Pfam" id="PF00750">
    <property type="entry name" value="tRNA-synt_1d"/>
    <property type="match status" value="1"/>
</dbReference>
<name>A0A4R5X4G6_9MYCO</name>
<evidence type="ECO:0000256" key="7">
    <source>
        <dbReference type="ARBA" id="ARBA00022840"/>
    </source>
</evidence>
<dbReference type="Gene3D" id="3.30.1360.70">
    <property type="entry name" value="Arginyl tRNA synthetase N-terminal domain"/>
    <property type="match status" value="1"/>
</dbReference>
<reference evidence="15 16" key="1">
    <citation type="submission" date="2019-01" db="EMBL/GenBank/DDBJ databases">
        <title>High-quality-draft genome sequences of five non-tuberculosis mycobacteriaceae isolated from a nosocomial environment.</title>
        <authorList>
            <person name="Tiago I."/>
            <person name="Alarico S."/>
            <person name="Pereira S.G."/>
            <person name="Coelho C."/>
            <person name="Maranha A."/>
            <person name="Empadinhas N."/>
        </authorList>
    </citation>
    <scope>NUCLEOTIDE SEQUENCE [LARGE SCALE GENOMIC DNA]</scope>
    <source>
        <strain evidence="15 16">22DIII</strain>
    </source>
</reference>
<gene>
    <name evidence="11" type="primary">argS</name>
    <name evidence="15" type="ORF">EUA04_16920</name>
</gene>
<evidence type="ECO:0000256" key="1">
    <source>
        <dbReference type="ARBA" id="ARBA00004496"/>
    </source>
</evidence>
<dbReference type="CDD" id="cd00671">
    <property type="entry name" value="ArgRS_core"/>
    <property type="match status" value="1"/>
</dbReference>
<comment type="subunit">
    <text evidence="3 11">Monomer.</text>
</comment>
<evidence type="ECO:0000256" key="10">
    <source>
        <dbReference type="ARBA" id="ARBA00049339"/>
    </source>
</evidence>
<evidence type="ECO:0000256" key="8">
    <source>
        <dbReference type="ARBA" id="ARBA00022917"/>
    </source>
</evidence>
<dbReference type="PROSITE" id="PS00178">
    <property type="entry name" value="AA_TRNA_LIGASE_I"/>
    <property type="match status" value="1"/>
</dbReference>
<dbReference type="SMART" id="SM01016">
    <property type="entry name" value="Arg_tRNA_synt_N"/>
    <property type="match status" value="1"/>
</dbReference>
<feature type="short sequence motif" description="'HIGH' region" evidence="11">
    <location>
        <begin position="130"/>
        <end position="140"/>
    </location>
</feature>
<keyword evidence="4 11" id="KW-0963">Cytoplasm</keyword>
<dbReference type="InterPro" id="IPR005148">
    <property type="entry name" value="Arg-tRNA-synth_N"/>
</dbReference>
<dbReference type="Proteomes" id="UP000294952">
    <property type="component" value="Unassembled WGS sequence"/>
</dbReference>
<comment type="catalytic activity">
    <reaction evidence="10 11">
        <text>tRNA(Arg) + L-arginine + ATP = L-arginyl-tRNA(Arg) + AMP + diphosphate</text>
        <dbReference type="Rhea" id="RHEA:20301"/>
        <dbReference type="Rhea" id="RHEA-COMP:9658"/>
        <dbReference type="Rhea" id="RHEA-COMP:9673"/>
        <dbReference type="ChEBI" id="CHEBI:30616"/>
        <dbReference type="ChEBI" id="CHEBI:32682"/>
        <dbReference type="ChEBI" id="CHEBI:33019"/>
        <dbReference type="ChEBI" id="CHEBI:78442"/>
        <dbReference type="ChEBI" id="CHEBI:78513"/>
        <dbReference type="ChEBI" id="CHEBI:456215"/>
        <dbReference type="EC" id="6.1.1.19"/>
    </reaction>
</comment>
<evidence type="ECO:0000256" key="5">
    <source>
        <dbReference type="ARBA" id="ARBA00022598"/>
    </source>
</evidence>
<dbReference type="SUPFAM" id="SSF52374">
    <property type="entry name" value="Nucleotidylyl transferase"/>
    <property type="match status" value="1"/>
</dbReference>
<accession>A0A4R5X4G6</accession>